<gene>
    <name evidence="1" type="ORF">GALMADRAFT_905210</name>
</gene>
<evidence type="ECO:0000313" key="2">
    <source>
        <dbReference type="Proteomes" id="UP000027222"/>
    </source>
</evidence>
<dbReference type="AlphaFoldDB" id="A0A067SQX8"/>
<dbReference type="Proteomes" id="UP000027222">
    <property type="component" value="Unassembled WGS sequence"/>
</dbReference>
<organism evidence="1 2">
    <name type="scientific">Galerina marginata (strain CBS 339.88)</name>
    <dbReference type="NCBI Taxonomy" id="685588"/>
    <lineage>
        <taxon>Eukaryota</taxon>
        <taxon>Fungi</taxon>
        <taxon>Dikarya</taxon>
        <taxon>Basidiomycota</taxon>
        <taxon>Agaricomycotina</taxon>
        <taxon>Agaricomycetes</taxon>
        <taxon>Agaricomycetidae</taxon>
        <taxon>Agaricales</taxon>
        <taxon>Agaricineae</taxon>
        <taxon>Strophariaceae</taxon>
        <taxon>Galerina</taxon>
    </lineage>
</organism>
<name>A0A067SQX8_GALM3</name>
<reference evidence="2" key="1">
    <citation type="journal article" date="2014" name="Proc. Natl. Acad. Sci. U.S.A.">
        <title>Extensive sampling of basidiomycete genomes demonstrates inadequacy of the white-rot/brown-rot paradigm for wood decay fungi.</title>
        <authorList>
            <person name="Riley R."/>
            <person name="Salamov A.A."/>
            <person name="Brown D.W."/>
            <person name="Nagy L.G."/>
            <person name="Floudas D."/>
            <person name="Held B.W."/>
            <person name="Levasseur A."/>
            <person name="Lombard V."/>
            <person name="Morin E."/>
            <person name="Otillar R."/>
            <person name="Lindquist E.A."/>
            <person name="Sun H."/>
            <person name="LaButti K.M."/>
            <person name="Schmutz J."/>
            <person name="Jabbour D."/>
            <person name="Luo H."/>
            <person name="Baker S.E."/>
            <person name="Pisabarro A.G."/>
            <person name="Walton J.D."/>
            <person name="Blanchette R.A."/>
            <person name="Henrissat B."/>
            <person name="Martin F."/>
            <person name="Cullen D."/>
            <person name="Hibbett D.S."/>
            <person name="Grigoriev I.V."/>
        </authorList>
    </citation>
    <scope>NUCLEOTIDE SEQUENCE [LARGE SCALE GENOMIC DNA]</scope>
    <source>
        <strain evidence="2">CBS 339.88</strain>
    </source>
</reference>
<accession>A0A067SQX8</accession>
<dbReference type="OrthoDB" id="65716at2759"/>
<dbReference type="HOGENOM" id="CLU_2236783_0_0_1"/>
<sequence length="105" mass="11723">MSARKKKSVKSLQGIHALILEHLSIIKPLLDDPKNLPWSSMTEKLTQITSLAESFMEQRSKSSKATWGHLADSLDHEGLLHEVITPPYSYPTLPLKVSICGIYPV</sequence>
<dbReference type="STRING" id="685588.A0A067SQX8"/>
<evidence type="ECO:0000313" key="1">
    <source>
        <dbReference type="EMBL" id="KDR70079.1"/>
    </source>
</evidence>
<keyword evidence="2" id="KW-1185">Reference proteome</keyword>
<dbReference type="EMBL" id="KL142399">
    <property type="protein sequence ID" value="KDR70079.1"/>
    <property type="molecule type" value="Genomic_DNA"/>
</dbReference>
<proteinExistence type="predicted"/>
<protein>
    <submittedName>
        <fullName evidence="1">Uncharacterized protein</fullName>
    </submittedName>
</protein>